<gene>
    <name evidence="3" type="ORF">BOKJ2_LOCUS11320</name>
</gene>
<dbReference type="EMBL" id="CAJFDH010000005">
    <property type="protein sequence ID" value="CAD5224921.1"/>
    <property type="molecule type" value="Genomic_DNA"/>
</dbReference>
<comment type="subunit">
    <text evidence="1">Monomer and homodimer.</text>
</comment>
<comment type="caution">
    <text evidence="3">The sequence shown here is derived from an EMBL/GenBank/DDBJ whole genome shotgun (WGS) entry which is preliminary data.</text>
</comment>
<dbReference type="InterPro" id="IPR011082">
    <property type="entry name" value="Exosome-assoc_fac/DNA_repair"/>
</dbReference>
<dbReference type="Proteomes" id="UP000783686">
    <property type="component" value="Unassembled WGS sequence"/>
</dbReference>
<dbReference type="GO" id="GO:0010468">
    <property type="term" value="P:regulation of gene expression"/>
    <property type="evidence" value="ECO:0007669"/>
    <property type="project" value="TreeGrafter"/>
</dbReference>
<feature type="region of interest" description="Disordered" evidence="2">
    <location>
        <begin position="132"/>
        <end position="159"/>
    </location>
</feature>
<feature type="compositionally biased region" description="Acidic residues" evidence="2">
    <location>
        <begin position="138"/>
        <end position="159"/>
    </location>
</feature>
<evidence type="ECO:0000256" key="2">
    <source>
        <dbReference type="SAM" id="MobiDB-lite"/>
    </source>
</evidence>
<sequence length="159" mass="18355">MSESCIPRPVIGNIKKFVQALNVLEKSVQKMIAITPEQKEQMTELEVAKFNLTIVTLVNSFYWLHASTLGKNPEDEDTVGVEYRRLKDVKDRLQQLEDAHLRPQLNRRAASSFVRNALFDVDDFNRAREQLAEAGVDFGEEDEGEYDDQNDEEYDVMEE</sequence>
<dbReference type="GO" id="GO:0003723">
    <property type="term" value="F:RNA binding"/>
    <property type="evidence" value="ECO:0007669"/>
    <property type="project" value="UniProtKB-UniRule"/>
</dbReference>
<keyword evidence="1" id="KW-0539">Nucleus</keyword>
<comment type="function">
    <text evidence="1">Plays a role in the recruitment of the exosome to pre-rRNA to mediate the 3'-5' end processing of the 5.8S rRNA.</text>
</comment>
<protein>
    <recommendedName>
        <fullName evidence="1">Nuclear nucleic acid-binding protein C1D</fullName>
    </recommendedName>
</protein>
<organism evidence="3 4">
    <name type="scientific">Bursaphelenchus okinawaensis</name>
    <dbReference type="NCBI Taxonomy" id="465554"/>
    <lineage>
        <taxon>Eukaryota</taxon>
        <taxon>Metazoa</taxon>
        <taxon>Ecdysozoa</taxon>
        <taxon>Nematoda</taxon>
        <taxon>Chromadorea</taxon>
        <taxon>Rhabditida</taxon>
        <taxon>Tylenchina</taxon>
        <taxon>Tylenchomorpha</taxon>
        <taxon>Aphelenchoidea</taxon>
        <taxon>Aphelenchoididae</taxon>
        <taxon>Bursaphelenchus</taxon>
    </lineage>
</organism>
<dbReference type="GO" id="GO:0000460">
    <property type="term" value="P:maturation of 5.8S rRNA"/>
    <property type="evidence" value="ECO:0007669"/>
    <property type="project" value="TreeGrafter"/>
</dbReference>
<dbReference type="Proteomes" id="UP000614601">
    <property type="component" value="Unassembled WGS sequence"/>
</dbReference>
<dbReference type="GO" id="GO:0005730">
    <property type="term" value="C:nucleolus"/>
    <property type="evidence" value="ECO:0007669"/>
    <property type="project" value="UniProtKB-SubCell"/>
</dbReference>
<evidence type="ECO:0000313" key="3">
    <source>
        <dbReference type="EMBL" id="CAD5224921.1"/>
    </source>
</evidence>
<comment type="subcellular location">
    <subcellularLocation>
        <location evidence="1">Cytoplasm</location>
    </subcellularLocation>
    <subcellularLocation>
        <location evidence="1">Nucleus</location>
        <location evidence="1">Nucleolus</location>
    </subcellularLocation>
    <subcellularLocation>
        <location evidence="1">Nucleus</location>
    </subcellularLocation>
</comment>
<dbReference type="GO" id="GO:0005737">
    <property type="term" value="C:cytoplasm"/>
    <property type="evidence" value="ECO:0007669"/>
    <property type="project" value="UniProtKB-SubCell"/>
</dbReference>
<dbReference type="AlphaFoldDB" id="A0A811L9N3"/>
<accession>A0A811L9N3</accession>
<dbReference type="GO" id="GO:0000178">
    <property type="term" value="C:exosome (RNase complex)"/>
    <property type="evidence" value="ECO:0007669"/>
    <property type="project" value="TreeGrafter"/>
</dbReference>
<keyword evidence="1" id="KW-0698">rRNA processing</keyword>
<keyword evidence="4" id="KW-1185">Reference proteome</keyword>
<dbReference type="PANTHER" id="PTHR15341">
    <property type="entry name" value="SUN-COR STEROID HORMONE RECEPTOR CO-REPRESSOR"/>
    <property type="match status" value="1"/>
</dbReference>
<evidence type="ECO:0000256" key="1">
    <source>
        <dbReference type="RuleBase" id="RU368003"/>
    </source>
</evidence>
<reference evidence="3" key="1">
    <citation type="submission" date="2020-09" db="EMBL/GenBank/DDBJ databases">
        <authorList>
            <person name="Kikuchi T."/>
        </authorList>
    </citation>
    <scope>NUCLEOTIDE SEQUENCE</scope>
    <source>
        <strain evidence="3">SH1</strain>
    </source>
</reference>
<dbReference type="OrthoDB" id="1421013at2759"/>
<keyword evidence="1" id="KW-0694">RNA-binding</keyword>
<proteinExistence type="inferred from homology"/>
<evidence type="ECO:0000313" key="4">
    <source>
        <dbReference type="Proteomes" id="UP000614601"/>
    </source>
</evidence>
<keyword evidence="1" id="KW-0238">DNA-binding</keyword>
<name>A0A811L9N3_9BILA</name>
<dbReference type="PANTHER" id="PTHR15341:SF3">
    <property type="entry name" value="NUCLEAR NUCLEIC ACID-BINDING PROTEIN C1D"/>
    <property type="match status" value="1"/>
</dbReference>
<dbReference type="EMBL" id="CAJFCW020000005">
    <property type="protein sequence ID" value="CAG9120331.1"/>
    <property type="molecule type" value="Genomic_DNA"/>
</dbReference>
<comment type="similarity">
    <text evidence="1">Belongs to the C1D family.</text>
</comment>
<dbReference type="GO" id="GO:0003677">
    <property type="term" value="F:DNA binding"/>
    <property type="evidence" value="ECO:0007669"/>
    <property type="project" value="UniProtKB-KW"/>
</dbReference>
<keyword evidence="1" id="KW-0963">Cytoplasm</keyword>